<keyword evidence="4" id="KW-1185">Reference proteome</keyword>
<feature type="transmembrane region" description="Helical" evidence="1">
    <location>
        <begin position="218"/>
        <end position="234"/>
    </location>
</feature>
<feature type="domain" description="Acyltransferase 3" evidence="2">
    <location>
        <begin position="47"/>
        <end position="372"/>
    </location>
</feature>
<gene>
    <name evidence="3" type="ORF">ACFPIB_00950</name>
</gene>
<evidence type="ECO:0000259" key="2">
    <source>
        <dbReference type="Pfam" id="PF01757"/>
    </source>
</evidence>
<keyword evidence="1" id="KW-0472">Membrane</keyword>
<feature type="transmembrane region" description="Helical" evidence="1">
    <location>
        <begin position="192"/>
        <end position="211"/>
    </location>
</feature>
<name>A0ABW0E7G7_9BACT</name>
<dbReference type="Pfam" id="PF01757">
    <property type="entry name" value="Acyl_transf_3"/>
    <property type="match status" value="1"/>
</dbReference>
<evidence type="ECO:0000313" key="3">
    <source>
        <dbReference type="EMBL" id="MFC5269155.1"/>
    </source>
</evidence>
<protein>
    <submittedName>
        <fullName evidence="3">Acyltransferase family protein</fullName>
        <ecNumber evidence="3">2.3.-.-</ecNumber>
    </submittedName>
</protein>
<keyword evidence="1" id="KW-1133">Transmembrane helix</keyword>
<keyword evidence="1" id="KW-0812">Transmembrane</keyword>
<dbReference type="EC" id="2.3.-.-" evidence="3"/>
<feature type="transmembrane region" description="Helical" evidence="1">
    <location>
        <begin position="268"/>
        <end position="284"/>
    </location>
</feature>
<feature type="transmembrane region" description="Helical" evidence="1">
    <location>
        <begin position="12"/>
        <end position="31"/>
    </location>
</feature>
<feature type="transmembrane region" description="Helical" evidence="1">
    <location>
        <begin position="324"/>
        <end position="344"/>
    </location>
</feature>
<comment type="caution">
    <text evidence="3">The sequence shown here is derived from an EMBL/GenBank/DDBJ whole genome shotgun (WGS) entry which is preliminary data.</text>
</comment>
<dbReference type="PANTHER" id="PTHR23028">
    <property type="entry name" value="ACETYLTRANSFERASE"/>
    <property type="match status" value="1"/>
</dbReference>
<evidence type="ECO:0000313" key="4">
    <source>
        <dbReference type="Proteomes" id="UP001596161"/>
    </source>
</evidence>
<sequence>MTTITANMIDPLNPLFALIIFLLAFLTGFAINRTLKPAVTSQLSRYESIDGLRGLLGISVFIHHASIWHQYLQTGTWTLTKSNLFNHFGQTSVALFFMISAFLFTSKLLHAQKGTFNWPDFFISRFLRLVPLYYAALAVIIIFVMVLSNWQLNGSFSEWLVSVFRLAAFEIPGETVLNKHPLANLINAKITWTLRFEWLFYFSLPLIALFILKKKPSGFYLLFGTVFILIFYKYHGLKHYADYLSFAGGILVAFLVRHFPIRSKTDNIFGSLVILVSFLAIPQFKTPDELFCKMLIILIFLLIAAGNDLFGLLRNATLKFLGHVCYSTYLLHGILIFSVVYFGIGIESARTLEPSRFSVLIFAITPVLIVLSYLGFRFIEKPAIDLAKKIRLNRSKISAKVTKPTELV</sequence>
<keyword evidence="3" id="KW-0808">Transferase</keyword>
<dbReference type="RefSeq" id="WP_378015539.1">
    <property type="nucleotide sequence ID" value="NZ_JBHSKT010000001.1"/>
</dbReference>
<feature type="transmembrane region" description="Helical" evidence="1">
    <location>
        <begin position="356"/>
        <end position="379"/>
    </location>
</feature>
<proteinExistence type="predicted"/>
<dbReference type="Proteomes" id="UP001596161">
    <property type="component" value="Unassembled WGS sequence"/>
</dbReference>
<dbReference type="PANTHER" id="PTHR23028:SF53">
    <property type="entry name" value="ACYL_TRANSF_3 DOMAIN-CONTAINING PROTEIN"/>
    <property type="match status" value="1"/>
</dbReference>
<dbReference type="InterPro" id="IPR050879">
    <property type="entry name" value="Acyltransferase_3"/>
</dbReference>
<accession>A0ABW0E7G7</accession>
<feature type="transmembrane region" description="Helical" evidence="1">
    <location>
        <begin position="290"/>
        <end position="312"/>
    </location>
</feature>
<dbReference type="GO" id="GO:0016746">
    <property type="term" value="F:acyltransferase activity"/>
    <property type="evidence" value="ECO:0007669"/>
    <property type="project" value="UniProtKB-KW"/>
</dbReference>
<evidence type="ECO:0000256" key="1">
    <source>
        <dbReference type="SAM" id="Phobius"/>
    </source>
</evidence>
<feature type="transmembrane region" description="Helical" evidence="1">
    <location>
        <begin position="130"/>
        <end position="150"/>
    </location>
</feature>
<feature type="transmembrane region" description="Helical" evidence="1">
    <location>
        <begin position="240"/>
        <end position="256"/>
    </location>
</feature>
<reference evidence="4" key="1">
    <citation type="journal article" date="2019" name="Int. J. Syst. Evol. Microbiol.">
        <title>The Global Catalogue of Microorganisms (GCM) 10K type strain sequencing project: providing services to taxonomists for standard genome sequencing and annotation.</title>
        <authorList>
            <consortium name="The Broad Institute Genomics Platform"/>
            <consortium name="The Broad Institute Genome Sequencing Center for Infectious Disease"/>
            <person name="Wu L."/>
            <person name="Ma J."/>
        </authorList>
    </citation>
    <scope>NUCLEOTIDE SEQUENCE [LARGE SCALE GENOMIC DNA]</scope>
    <source>
        <strain evidence="4">KACC 12602</strain>
    </source>
</reference>
<keyword evidence="3" id="KW-0012">Acyltransferase</keyword>
<dbReference type="EMBL" id="JBHSKT010000001">
    <property type="protein sequence ID" value="MFC5269155.1"/>
    <property type="molecule type" value="Genomic_DNA"/>
</dbReference>
<dbReference type="InterPro" id="IPR002656">
    <property type="entry name" value="Acyl_transf_3_dom"/>
</dbReference>
<organism evidence="3 4">
    <name type="scientific">Adhaeribacter terreus</name>
    <dbReference type="NCBI Taxonomy" id="529703"/>
    <lineage>
        <taxon>Bacteria</taxon>
        <taxon>Pseudomonadati</taxon>
        <taxon>Bacteroidota</taxon>
        <taxon>Cytophagia</taxon>
        <taxon>Cytophagales</taxon>
        <taxon>Hymenobacteraceae</taxon>
        <taxon>Adhaeribacter</taxon>
    </lineage>
</organism>
<feature type="transmembrane region" description="Helical" evidence="1">
    <location>
        <begin position="91"/>
        <end position="109"/>
    </location>
</feature>